<feature type="region of interest" description="Disordered" evidence="1">
    <location>
        <begin position="1"/>
        <end position="26"/>
    </location>
</feature>
<keyword evidence="2" id="KW-1185">Reference proteome</keyword>
<dbReference type="GeneID" id="107761956"/>
<proteinExistence type="predicted"/>
<reference evidence="3" key="2">
    <citation type="submission" date="2025-08" db="UniProtKB">
        <authorList>
            <consortium name="RefSeq"/>
        </authorList>
    </citation>
    <scope>IDENTIFICATION</scope>
    <source>
        <tissue evidence="3">Leaf</tissue>
    </source>
</reference>
<feature type="region of interest" description="Disordered" evidence="1">
    <location>
        <begin position="108"/>
        <end position="214"/>
    </location>
</feature>
<evidence type="ECO:0000313" key="3">
    <source>
        <dbReference type="RefSeq" id="XP_016435736.1"/>
    </source>
</evidence>
<evidence type="ECO:0000313" key="2">
    <source>
        <dbReference type="Proteomes" id="UP000790787"/>
    </source>
</evidence>
<dbReference type="OrthoDB" id="1287810at2759"/>
<protein>
    <submittedName>
        <fullName evidence="3">Neurofilament medium polypeptide-like</fullName>
    </submittedName>
    <submittedName>
        <fullName evidence="3">Uncharacterized protein LOC107761956</fullName>
    </submittedName>
</protein>
<feature type="region of interest" description="Disordered" evidence="1">
    <location>
        <begin position="39"/>
        <end position="79"/>
    </location>
</feature>
<evidence type="ECO:0000256" key="1">
    <source>
        <dbReference type="SAM" id="MobiDB-lite"/>
    </source>
</evidence>
<dbReference type="Proteomes" id="UP000790787">
    <property type="component" value="Chromosome 24"/>
</dbReference>
<dbReference type="KEGG" id="nta:107761956"/>
<dbReference type="RefSeq" id="XP_016435736.1">
    <property type="nucleotide sequence ID" value="XM_016580250.2"/>
</dbReference>
<name>A0A1S3X783_TOBAC</name>
<feature type="compositionally biased region" description="Basic and acidic residues" evidence="1">
    <location>
        <begin position="59"/>
        <end position="68"/>
    </location>
</feature>
<feature type="compositionally biased region" description="Basic and acidic residues" evidence="1">
    <location>
        <begin position="136"/>
        <end position="145"/>
    </location>
</feature>
<organism evidence="2 3">
    <name type="scientific">Nicotiana tabacum</name>
    <name type="common">Common tobacco</name>
    <dbReference type="NCBI Taxonomy" id="4097"/>
    <lineage>
        <taxon>Eukaryota</taxon>
        <taxon>Viridiplantae</taxon>
        <taxon>Streptophyta</taxon>
        <taxon>Embryophyta</taxon>
        <taxon>Tracheophyta</taxon>
        <taxon>Spermatophyta</taxon>
        <taxon>Magnoliopsida</taxon>
        <taxon>eudicotyledons</taxon>
        <taxon>Gunneridae</taxon>
        <taxon>Pentapetalae</taxon>
        <taxon>asterids</taxon>
        <taxon>lamiids</taxon>
        <taxon>Solanales</taxon>
        <taxon>Solanaceae</taxon>
        <taxon>Nicotianoideae</taxon>
        <taxon>Nicotianeae</taxon>
        <taxon>Nicotiana</taxon>
    </lineage>
</organism>
<gene>
    <name evidence="3" type="primary">LOC107761956</name>
</gene>
<feature type="compositionally biased region" description="Basic and acidic residues" evidence="1">
    <location>
        <begin position="156"/>
        <end position="214"/>
    </location>
</feature>
<dbReference type="AlphaFoldDB" id="A0A1S3X783"/>
<accession>A0A1S3X783</accession>
<dbReference type="PaxDb" id="4097-A0A1S3X783"/>
<sequence>MGACASKPNVLNGEAPEVAPENVSAKDVTVAAEEEVKKEEGVIADDDANKIPSLSNLLKNEEGKGSAEEKEDTSVPSEAKKELELVEKVVDDAATADATCVDEKKIEEVKSETPVEQNVEEVVKPSLEGIPSPVENKADEEKVAAAEEAPAETTVEEVKPETETTPADEKTATEEKKIEEKLTPEDPKPEASSVEIKKTQEKPATKKGKFWWDK</sequence>
<reference evidence="2" key="1">
    <citation type="journal article" date="2014" name="Nat. Commun.">
        <title>The tobacco genome sequence and its comparison with those of tomato and potato.</title>
        <authorList>
            <person name="Sierro N."/>
            <person name="Battey J.N."/>
            <person name="Ouadi S."/>
            <person name="Bakaher N."/>
            <person name="Bovet L."/>
            <person name="Willig A."/>
            <person name="Goepfert S."/>
            <person name="Peitsch M.C."/>
            <person name="Ivanov N.V."/>
        </authorList>
    </citation>
    <scope>NUCLEOTIDE SEQUENCE [LARGE SCALE GENOMIC DNA]</scope>
</reference>
<dbReference type="RefSeq" id="XP_016435736.1">
    <property type="nucleotide sequence ID" value="XM_016580250.1"/>
</dbReference>